<organism evidence="3 4">
    <name type="scientific">Pseudomonas baetica</name>
    <dbReference type="NCBI Taxonomy" id="674054"/>
    <lineage>
        <taxon>Bacteria</taxon>
        <taxon>Pseudomonadati</taxon>
        <taxon>Pseudomonadota</taxon>
        <taxon>Gammaproteobacteria</taxon>
        <taxon>Pseudomonadales</taxon>
        <taxon>Pseudomonadaceae</taxon>
        <taxon>Pseudomonas</taxon>
    </lineage>
</organism>
<feature type="signal peptide" evidence="1">
    <location>
        <begin position="1"/>
        <end position="33"/>
    </location>
</feature>
<dbReference type="Gene3D" id="2.60.120.10">
    <property type="entry name" value="Jelly Rolls"/>
    <property type="match status" value="1"/>
</dbReference>
<accession>A0ABX4PWJ6</accession>
<keyword evidence="4" id="KW-1185">Reference proteome</keyword>
<dbReference type="CDD" id="cd02236">
    <property type="entry name" value="cupin_CV2614-like"/>
    <property type="match status" value="1"/>
</dbReference>
<dbReference type="RefSeq" id="WP_100846288.1">
    <property type="nucleotide sequence ID" value="NZ_PHHE01000001.1"/>
</dbReference>
<keyword evidence="1" id="KW-0732">Signal</keyword>
<dbReference type="InterPro" id="IPR014710">
    <property type="entry name" value="RmlC-like_jellyroll"/>
</dbReference>
<feature type="chain" id="PRO_5045303970" evidence="1">
    <location>
        <begin position="34"/>
        <end position="153"/>
    </location>
</feature>
<dbReference type="SUPFAM" id="SSF51182">
    <property type="entry name" value="RmlC-like cupins"/>
    <property type="match status" value="1"/>
</dbReference>
<dbReference type="Proteomes" id="UP000232455">
    <property type="component" value="Unassembled WGS sequence"/>
</dbReference>
<evidence type="ECO:0000256" key="1">
    <source>
        <dbReference type="SAM" id="SignalP"/>
    </source>
</evidence>
<proteinExistence type="predicted"/>
<dbReference type="InterPro" id="IPR013096">
    <property type="entry name" value="Cupin_2"/>
</dbReference>
<name>A0ABX4PWJ6_9PSED</name>
<evidence type="ECO:0000313" key="4">
    <source>
        <dbReference type="Proteomes" id="UP000232455"/>
    </source>
</evidence>
<dbReference type="EMBL" id="PHHE01000001">
    <property type="protein sequence ID" value="PKA69410.1"/>
    <property type="molecule type" value="Genomic_DNA"/>
</dbReference>
<evidence type="ECO:0000259" key="2">
    <source>
        <dbReference type="Pfam" id="PF07883"/>
    </source>
</evidence>
<protein>
    <submittedName>
        <fullName evidence="3">Quercetin dioxygenase-like cupin family protein</fullName>
    </submittedName>
</protein>
<evidence type="ECO:0000313" key="3">
    <source>
        <dbReference type="EMBL" id="PKA69410.1"/>
    </source>
</evidence>
<dbReference type="InterPro" id="IPR011051">
    <property type="entry name" value="RmlC_Cupin_sf"/>
</dbReference>
<dbReference type="Pfam" id="PF07883">
    <property type="entry name" value="Cupin_2"/>
    <property type="match status" value="1"/>
</dbReference>
<gene>
    <name evidence="3" type="ORF">ATI02_2258</name>
</gene>
<sequence length="153" mass="16724">MFCHPPVRTRFTTVLMAELLLLAGAMHVPTAVATEPQVEVTQLLKTTHSWDGVQYRTYPDGQPEVSVLRYKIPAHSALPWHTHPVINVAYVLSGHLTVIRKSDGKTMVIGPGDVLPEIVDAPHRGQSGDEPVELIVFYAGTPTVALTVKSEPN</sequence>
<reference evidence="3 4" key="1">
    <citation type="submission" date="2017-11" db="EMBL/GenBank/DDBJ databases">
        <title>Genome sequencing of a diverse group of Pseudomonas species.</title>
        <authorList>
            <person name="Loper J."/>
        </authorList>
    </citation>
    <scope>NUCLEOTIDE SEQUENCE [LARGE SCALE GENOMIC DNA]</scope>
    <source>
        <strain evidence="3 4">LMG 25716</strain>
    </source>
</reference>
<comment type="caution">
    <text evidence="3">The sequence shown here is derived from an EMBL/GenBank/DDBJ whole genome shotgun (WGS) entry which is preliminary data.</text>
</comment>
<feature type="domain" description="Cupin type-2" evidence="2">
    <location>
        <begin position="71"/>
        <end position="138"/>
    </location>
</feature>